<name>A0ABP6S8Y9_9ACTN</name>
<protein>
    <recommendedName>
        <fullName evidence="3">XRE family transcriptional regulator</fullName>
    </recommendedName>
</protein>
<sequence length="61" mass="6347">MGLLVVGANGVLVKNPATTVVNTYASILRSARVELGLSLSTAARIAVPHAEDEADTDRVWG</sequence>
<accession>A0ABP6S8Y9</accession>
<evidence type="ECO:0000313" key="2">
    <source>
        <dbReference type="Proteomes" id="UP001499990"/>
    </source>
</evidence>
<keyword evidence="2" id="KW-1185">Reference proteome</keyword>
<dbReference type="EMBL" id="BAAAYL010000001">
    <property type="protein sequence ID" value="GAA3370965.1"/>
    <property type="molecule type" value="Genomic_DNA"/>
</dbReference>
<proteinExistence type="predicted"/>
<evidence type="ECO:0008006" key="3">
    <source>
        <dbReference type="Google" id="ProtNLM"/>
    </source>
</evidence>
<organism evidence="1 2">
    <name type="scientific">Streptomyces sannanensis</name>
    <dbReference type="NCBI Taxonomy" id="285536"/>
    <lineage>
        <taxon>Bacteria</taxon>
        <taxon>Bacillati</taxon>
        <taxon>Actinomycetota</taxon>
        <taxon>Actinomycetes</taxon>
        <taxon>Kitasatosporales</taxon>
        <taxon>Streptomycetaceae</taxon>
        <taxon>Streptomyces</taxon>
    </lineage>
</organism>
<gene>
    <name evidence="1" type="ORF">GCM10020367_19720</name>
</gene>
<dbReference type="Proteomes" id="UP001499990">
    <property type="component" value="Unassembled WGS sequence"/>
</dbReference>
<dbReference type="InterPro" id="IPR006448">
    <property type="entry name" value="Phage_term_ssu_P27"/>
</dbReference>
<comment type="caution">
    <text evidence="1">The sequence shown here is derived from an EMBL/GenBank/DDBJ whole genome shotgun (WGS) entry which is preliminary data.</text>
</comment>
<evidence type="ECO:0000313" key="1">
    <source>
        <dbReference type="EMBL" id="GAA3370965.1"/>
    </source>
</evidence>
<dbReference type="Pfam" id="PF05119">
    <property type="entry name" value="Terminase_4"/>
    <property type="match status" value="1"/>
</dbReference>
<reference evidence="2" key="1">
    <citation type="journal article" date="2019" name="Int. J. Syst. Evol. Microbiol.">
        <title>The Global Catalogue of Microorganisms (GCM) 10K type strain sequencing project: providing services to taxonomists for standard genome sequencing and annotation.</title>
        <authorList>
            <consortium name="The Broad Institute Genomics Platform"/>
            <consortium name="The Broad Institute Genome Sequencing Center for Infectious Disease"/>
            <person name="Wu L."/>
            <person name="Ma J."/>
        </authorList>
    </citation>
    <scope>NUCLEOTIDE SEQUENCE [LARGE SCALE GENOMIC DNA]</scope>
    <source>
        <strain evidence="2">JCM 9651</strain>
    </source>
</reference>